<keyword evidence="3" id="KW-1185">Reference proteome</keyword>
<feature type="compositionally biased region" description="Basic and acidic residues" evidence="1">
    <location>
        <begin position="347"/>
        <end position="363"/>
    </location>
</feature>
<dbReference type="PANTHER" id="PTHR48148">
    <property type="entry name" value="KERATINOCYTE PROLINE-RICH PROTEIN"/>
    <property type="match status" value="1"/>
</dbReference>
<feature type="compositionally biased region" description="Pro residues" evidence="1">
    <location>
        <begin position="260"/>
        <end position="282"/>
    </location>
</feature>
<dbReference type="EMBL" id="ML995499">
    <property type="protein sequence ID" value="KAF2137855.1"/>
    <property type="molecule type" value="Genomic_DNA"/>
</dbReference>
<protein>
    <submittedName>
        <fullName evidence="2">Uncharacterized protein</fullName>
    </submittedName>
</protein>
<gene>
    <name evidence="2" type="ORF">K452DRAFT_301584</name>
</gene>
<feature type="compositionally biased region" description="Basic and acidic residues" evidence="1">
    <location>
        <begin position="36"/>
        <end position="82"/>
    </location>
</feature>
<feature type="compositionally biased region" description="Basic and acidic residues" evidence="1">
    <location>
        <begin position="199"/>
        <end position="212"/>
    </location>
</feature>
<organism evidence="2 3">
    <name type="scientific">Aplosporella prunicola CBS 121167</name>
    <dbReference type="NCBI Taxonomy" id="1176127"/>
    <lineage>
        <taxon>Eukaryota</taxon>
        <taxon>Fungi</taxon>
        <taxon>Dikarya</taxon>
        <taxon>Ascomycota</taxon>
        <taxon>Pezizomycotina</taxon>
        <taxon>Dothideomycetes</taxon>
        <taxon>Dothideomycetes incertae sedis</taxon>
        <taxon>Botryosphaeriales</taxon>
        <taxon>Aplosporellaceae</taxon>
        <taxon>Aplosporella</taxon>
    </lineage>
</organism>
<sequence>MPSDNPKNTNMSNTNTPSGAAPTGTNNNNARRSGRDRHPPDRLLDEIPETIRRRPSQRGEENRKKKEPLARRLSEARRKALEPEPSQAAPTVEQDSAVQGTAKQTHRQARDGDVTFADRMAARLDALGLRPPQLRRLSAPEEALVEQGHAVQRAVKQTYRQDRHRVMTFAERFAVRLEAMGFKPPQPEPTVEQGAAERGSAEQEHRKDRDGDVQMADGMEAEMEALGLNDPNTYLNDPLNKKMVLTQDGPVPAAPRTDYAPPPSIPPPPEPAPQPAPTPTPAPATQTKVDRRPSTHRKKTKLERDHKGHFLPGPRPVEPAPQREQPLVRDRRGRFTSGPVDGQQQRDSGRAEEQRAAARHEDNNVPTNVQHNNGRVKKQRVEPVDDQMEIDDDDDESLYTLDDPQVAPQAAPQVEPQNAPQVPAQEVPQVQAPQINQPAQPAPAPRGRFTHGQTHVQRDGGQIQNPRAVLIGSSTMMLVDEPQSPAPTHDPLDPLLGAPLPLEPTARQPRTAEEIEALIEDTNRREPEFIPALGEHGIDEGFRLRLERLREAHVAAGGDEGEWIDLVRDNEEMRVYLDTLLKEQWAGDAFMEEVFDFEKWERDMEDGAFDRALDGP</sequence>
<dbReference type="RefSeq" id="XP_033393570.1">
    <property type="nucleotide sequence ID" value="XM_033542466.1"/>
</dbReference>
<feature type="compositionally biased region" description="Polar residues" evidence="1">
    <location>
        <begin position="1"/>
        <end position="18"/>
    </location>
</feature>
<name>A0A6A6B3L5_9PEZI</name>
<feature type="compositionally biased region" description="Acidic residues" evidence="1">
    <location>
        <begin position="384"/>
        <end position="397"/>
    </location>
</feature>
<evidence type="ECO:0000313" key="3">
    <source>
        <dbReference type="Proteomes" id="UP000799438"/>
    </source>
</evidence>
<feature type="region of interest" description="Disordered" evidence="1">
    <location>
        <begin position="1"/>
        <end position="114"/>
    </location>
</feature>
<feature type="region of interest" description="Disordered" evidence="1">
    <location>
        <begin position="182"/>
        <end position="464"/>
    </location>
</feature>
<feature type="compositionally biased region" description="Low complexity" evidence="1">
    <location>
        <begin position="398"/>
        <end position="439"/>
    </location>
</feature>
<dbReference type="AlphaFoldDB" id="A0A6A6B3L5"/>
<proteinExistence type="predicted"/>
<feature type="compositionally biased region" description="Polar residues" evidence="1">
    <location>
        <begin position="364"/>
        <end position="373"/>
    </location>
</feature>
<reference evidence="2" key="1">
    <citation type="journal article" date="2020" name="Stud. Mycol.">
        <title>101 Dothideomycetes genomes: a test case for predicting lifestyles and emergence of pathogens.</title>
        <authorList>
            <person name="Haridas S."/>
            <person name="Albert R."/>
            <person name="Binder M."/>
            <person name="Bloem J."/>
            <person name="Labutti K."/>
            <person name="Salamov A."/>
            <person name="Andreopoulos B."/>
            <person name="Baker S."/>
            <person name="Barry K."/>
            <person name="Bills G."/>
            <person name="Bluhm B."/>
            <person name="Cannon C."/>
            <person name="Castanera R."/>
            <person name="Culley D."/>
            <person name="Daum C."/>
            <person name="Ezra D."/>
            <person name="Gonzalez J."/>
            <person name="Henrissat B."/>
            <person name="Kuo A."/>
            <person name="Liang C."/>
            <person name="Lipzen A."/>
            <person name="Lutzoni F."/>
            <person name="Magnuson J."/>
            <person name="Mondo S."/>
            <person name="Nolan M."/>
            <person name="Ohm R."/>
            <person name="Pangilinan J."/>
            <person name="Park H.-J."/>
            <person name="Ramirez L."/>
            <person name="Alfaro M."/>
            <person name="Sun H."/>
            <person name="Tritt A."/>
            <person name="Yoshinaga Y."/>
            <person name="Zwiers L.-H."/>
            <person name="Turgeon B."/>
            <person name="Goodwin S."/>
            <person name="Spatafora J."/>
            <person name="Crous P."/>
            <person name="Grigoriev I."/>
        </authorList>
    </citation>
    <scope>NUCLEOTIDE SEQUENCE</scope>
    <source>
        <strain evidence="2">CBS 121167</strain>
    </source>
</reference>
<evidence type="ECO:0000256" key="1">
    <source>
        <dbReference type="SAM" id="MobiDB-lite"/>
    </source>
</evidence>
<accession>A0A6A6B3L5</accession>
<dbReference type="Proteomes" id="UP000799438">
    <property type="component" value="Unassembled WGS sequence"/>
</dbReference>
<evidence type="ECO:0000313" key="2">
    <source>
        <dbReference type="EMBL" id="KAF2137855.1"/>
    </source>
</evidence>
<feature type="compositionally biased region" description="Polar residues" evidence="1">
    <location>
        <begin position="93"/>
        <end position="103"/>
    </location>
</feature>
<dbReference type="PANTHER" id="PTHR48148:SF3">
    <property type="entry name" value="KERATINOCYTE PROLINE-RICH PROTEIN"/>
    <property type="match status" value="1"/>
</dbReference>
<dbReference type="GeneID" id="54299963"/>